<evidence type="ECO:0000256" key="1">
    <source>
        <dbReference type="SAM" id="MobiDB-lite"/>
    </source>
</evidence>
<feature type="compositionally biased region" description="Low complexity" evidence="1">
    <location>
        <begin position="457"/>
        <end position="467"/>
    </location>
</feature>
<sequence>MFNGTSIRQDNAKHDDELKYPHQLPPTLQSTQYGLQQSPQQLHQPLQHPQSFPFQPLQQPFQRQQQQPQQPQYQQGVFFQRHQPMLPSILSQQQQQPPFTQDQPPQFPTDPSLSNSKPSEEGADNSLRQDVQSVMMRKSKSGTDGTSDENLCPFCNKQFAHKGSFLRHLETRKGDSWHPIDECNNIKNQQTRRKSIEVSTLGYGGSSVGSITSMDSTPMGKSSSRKRRVTKKSLARSQMSSDLASGQKEKSKLRRKLHDRRIKAKIITNEWLINQFTKKPMPDQDSSPATFCQFIAFYVPIKNWPSLNEIPNSSLYDEVLNQLRKIEQEDLNTLFIQSMQAYEQLDPTERKRIWLEEIQNCLNSSISNFTLFDLNNIKSIIDRREQLIFEGICANDNLSEFVGTEDNPTLEEEEEAEDHEEEDADASTQGSQHTHNHVQPPFSYTQQRHLSTSQFTQPQSGPAYQQQQPPPPPPPHQSLRSNSLPHNSYLPHLPNISNNDYNDFSSSHFF</sequence>
<dbReference type="AlphaFoldDB" id="A0A8H7Z7L6"/>
<name>A0A8H7Z7L6_9ASCO</name>
<organism evidence="2 3">
    <name type="scientific">Candida metapsilosis</name>
    <dbReference type="NCBI Taxonomy" id="273372"/>
    <lineage>
        <taxon>Eukaryota</taxon>
        <taxon>Fungi</taxon>
        <taxon>Dikarya</taxon>
        <taxon>Ascomycota</taxon>
        <taxon>Saccharomycotina</taxon>
        <taxon>Pichiomycetes</taxon>
        <taxon>Debaryomycetaceae</taxon>
        <taxon>Candida/Lodderomyces clade</taxon>
        <taxon>Candida</taxon>
    </lineage>
</organism>
<dbReference type="Proteomes" id="UP000669133">
    <property type="component" value="Unassembled WGS sequence"/>
</dbReference>
<keyword evidence="3" id="KW-1185">Reference proteome</keyword>
<feature type="compositionally biased region" description="Polar residues" evidence="1">
    <location>
        <begin position="235"/>
        <end position="244"/>
    </location>
</feature>
<feature type="compositionally biased region" description="Acidic residues" evidence="1">
    <location>
        <begin position="408"/>
        <end position="425"/>
    </location>
</feature>
<reference evidence="2 3" key="1">
    <citation type="submission" date="2020-12" db="EMBL/GenBank/DDBJ databases">
        <title>Effect of drift, selection, and recombination on the evolution of hybrid genomes in Candida yeast pathogens.</title>
        <authorList>
            <person name="Mixao V."/>
            <person name="Ksiezopolska E."/>
            <person name="Saus E."/>
            <person name="Boekhout T."/>
            <person name="Gacser A."/>
            <person name="Gabaldon T."/>
        </authorList>
    </citation>
    <scope>NUCLEOTIDE SEQUENCE [LARGE SCALE GENOMIC DNA]</scope>
    <source>
        <strain evidence="2 3">BP57</strain>
    </source>
</reference>
<feature type="compositionally biased region" description="Polar residues" evidence="1">
    <location>
        <begin position="208"/>
        <end position="220"/>
    </location>
</feature>
<evidence type="ECO:0000313" key="2">
    <source>
        <dbReference type="EMBL" id="KAG5416727.1"/>
    </source>
</evidence>
<evidence type="ECO:0000313" key="3">
    <source>
        <dbReference type="Proteomes" id="UP000669133"/>
    </source>
</evidence>
<protein>
    <recommendedName>
        <fullName evidence="4">C2H2-type domain-containing protein</fullName>
    </recommendedName>
</protein>
<evidence type="ECO:0008006" key="4">
    <source>
        <dbReference type="Google" id="ProtNLM"/>
    </source>
</evidence>
<feature type="compositionally biased region" description="Polar residues" evidence="1">
    <location>
        <begin position="442"/>
        <end position="456"/>
    </location>
</feature>
<feature type="region of interest" description="Disordered" evidence="1">
    <location>
        <begin position="90"/>
        <end position="150"/>
    </location>
</feature>
<feature type="compositionally biased region" description="Polar residues" evidence="1">
    <location>
        <begin position="495"/>
        <end position="510"/>
    </location>
</feature>
<feature type="compositionally biased region" description="Basic residues" evidence="1">
    <location>
        <begin position="223"/>
        <end position="234"/>
    </location>
</feature>
<dbReference type="OrthoDB" id="4095993at2759"/>
<proteinExistence type="predicted"/>
<feature type="compositionally biased region" description="Basic and acidic residues" evidence="1">
    <location>
        <begin position="10"/>
        <end position="20"/>
    </location>
</feature>
<feature type="compositionally biased region" description="Low complexity" evidence="1">
    <location>
        <begin position="92"/>
        <end position="104"/>
    </location>
</feature>
<accession>A0A8H7Z7L6</accession>
<feature type="compositionally biased region" description="Low complexity" evidence="1">
    <location>
        <begin position="32"/>
        <end position="73"/>
    </location>
</feature>
<dbReference type="EMBL" id="JAEOAQ010000009">
    <property type="protein sequence ID" value="KAG5416727.1"/>
    <property type="molecule type" value="Genomic_DNA"/>
</dbReference>
<feature type="region of interest" description="Disordered" evidence="1">
    <location>
        <begin position="207"/>
        <end position="255"/>
    </location>
</feature>
<dbReference type="GeneID" id="93654320"/>
<comment type="caution">
    <text evidence="2">The sequence shown here is derived from an EMBL/GenBank/DDBJ whole genome shotgun (WGS) entry which is preliminary data.</text>
</comment>
<gene>
    <name evidence="2" type="ORF">I9W82_005691</name>
</gene>
<feature type="region of interest" description="Disordered" evidence="1">
    <location>
        <begin position="1"/>
        <end position="73"/>
    </location>
</feature>
<feature type="region of interest" description="Disordered" evidence="1">
    <location>
        <begin position="400"/>
        <end position="510"/>
    </location>
</feature>
<dbReference type="RefSeq" id="XP_067545843.1">
    <property type="nucleotide sequence ID" value="XM_067694895.1"/>
</dbReference>